<dbReference type="Pfam" id="PF00027">
    <property type="entry name" value="cNMP_binding"/>
    <property type="match status" value="1"/>
</dbReference>
<proteinExistence type="predicted"/>
<evidence type="ECO:0000313" key="7">
    <source>
        <dbReference type="EMBL" id="ADJ22416.1"/>
    </source>
</evidence>
<dbReference type="PROSITE" id="PS51063">
    <property type="entry name" value="HTH_CRP_2"/>
    <property type="match status" value="1"/>
</dbReference>
<dbReference type="Pfam" id="PF13545">
    <property type="entry name" value="HTH_Crp_2"/>
    <property type="match status" value="1"/>
</dbReference>
<dbReference type="SUPFAM" id="SSF51206">
    <property type="entry name" value="cAMP-binding domain-like"/>
    <property type="match status" value="1"/>
</dbReference>
<keyword evidence="1" id="KW-0805">Transcription regulation</keyword>
<dbReference type="RefSeq" id="WP_013214633.1">
    <property type="nucleotide sequence ID" value="NC_014313.1"/>
</dbReference>
<dbReference type="SUPFAM" id="SSF46785">
    <property type="entry name" value="Winged helix' DNA-binding domain"/>
    <property type="match status" value="1"/>
</dbReference>
<dbReference type="InterPro" id="IPR036390">
    <property type="entry name" value="WH_DNA-bd_sf"/>
</dbReference>
<dbReference type="SMART" id="SM00100">
    <property type="entry name" value="cNMP"/>
    <property type="match status" value="1"/>
</dbReference>
<dbReference type="InterPro" id="IPR018490">
    <property type="entry name" value="cNMP-bd_dom_sf"/>
</dbReference>
<accession>D8JST1</accession>
<evidence type="ECO:0000313" key="8">
    <source>
        <dbReference type="Proteomes" id="UP000002033"/>
    </source>
</evidence>
<dbReference type="PROSITE" id="PS50042">
    <property type="entry name" value="CNMP_BINDING_3"/>
    <property type="match status" value="1"/>
</dbReference>
<feature type="domain" description="HTH crp-type" evidence="6">
    <location>
        <begin position="149"/>
        <end position="223"/>
    </location>
</feature>
<keyword evidence="4" id="KW-0535">Nitrogen fixation</keyword>
<dbReference type="GO" id="GO:0005829">
    <property type="term" value="C:cytosol"/>
    <property type="evidence" value="ECO:0007669"/>
    <property type="project" value="TreeGrafter"/>
</dbReference>
<protein>
    <submittedName>
        <fullName evidence="7">Transcriptional regulator, Crp/Fnr family</fullName>
    </submittedName>
</protein>
<keyword evidence="2" id="KW-0238">DNA-binding</keyword>
<name>D8JST1_HYPDA</name>
<sequence>MLGATTVHDAFSYNPHQGLSRNSGVRKRDGFEHASIRRLRAKEYIFCEGDPRTQIFLVEQGVVALSKVLGDGRRQVIDFAYPGDYIGLGLHGEYIFDAQATCAAKVKCIAASALEEAAASDPDLALMLYKAVSAELATARNLLVCVGQGTAMERIAAFLVRLRDRAASSGRNGSAFSLMMRRSDIGDLLGLTIETVSRTLTKLRSMGVIEIVNSTEVHVLDEVKLEQLAA</sequence>
<dbReference type="PANTHER" id="PTHR24567">
    <property type="entry name" value="CRP FAMILY TRANSCRIPTIONAL REGULATORY PROTEIN"/>
    <property type="match status" value="1"/>
</dbReference>
<dbReference type="eggNOG" id="COG0664">
    <property type="taxonomic scope" value="Bacteria"/>
</dbReference>
<gene>
    <name evidence="7" type="ordered locus">Hden_0595</name>
</gene>
<feature type="domain" description="Cyclic nucleotide-binding" evidence="5">
    <location>
        <begin position="37"/>
        <end position="87"/>
    </location>
</feature>
<dbReference type="Proteomes" id="UP000002033">
    <property type="component" value="Chromosome"/>
</dbReference>
<evidence type="ECO:0000259" key="5">
    <source>
        <dbReference type="PROSITE" id="PS50042"/>
    </source>
</evidence>
<dbReference type="InterPro" id="IPR014710">
    <property type="entry name" value="RmlC-like_jellyroll"/>
</dbReference>
<evidence type="ECO:0000256" key="3">
    <source>
        <dbReference type="ARBA" id="ARBA00023163"/>
    </source>
</evidence>
<dbReference type="EMBL" id="CP002083">
    <property type="protein sequence ID" value="ADJ22416.1"/>
    <property type="molecule type" value="Genomic_DNA"/>
</dbReference>
<dbReference type="HOGENOM" id="CLU_075053_0_1_5"/>
<dbReference type="CDD" id="cd00038">
    <property type="entry name" value="CAP_ED"/>
    <property type="match status" value="1"/>
</dbReference>
<dbReference type="InterPro" id="IPR000595">
    <property type="entry name" value="cNMP-bd_dom"/>
</dbReference>
<dbReference type="GO" id="GO:0003700">
    <property type="term" value="F:DNA-binding transcription factor activity"/>
    <property type="evidence" value="ECO:0007669"/>
    <property type="project" value="TreeGrafter"/>
</dbReference>
<organism evidence="7 8">
    <name type="scientific">Hyphomicrobium denitrificans (strain ATCC 51888 / DSM 1869 / NCIMB 11706 / TK 0415)</name>
    <dbReference type="NCBI Taxonomy" id="582899"/>
    <lineage>
        <taxon>Bacteria</taxon>
        <taxon>Pseudomonadati</taxon>
        <taxon>Pseudomonadota</taxon>
        <taxon>Alphaproteobacteria</taxon>
        <taxon>Hyphomicrobiales</taxon>
        <taxon>Hyphomicrobiaceae</taxon>
        <taxon>Hyphomicrobium</taxon>
    </lineage>
</organism>
<dbReference type="Gene3D" id="2.60.120.10">
    <property type="entry name" value="Jelly Rolls"/>
    <property type="match status" value="1"/>
</dbReference>
<dbReference type="STRING" id="582899.Hden_0595"/>
<dbReference type="PRINTS" id="PR00034">
    <property type="entry name" value="HTHCRP"/>
</dbReference>
<keyword evidence="3" id="KW-0804">Transcription</keyword>
<evidence type="ECO:0000256" key="4">
    <source>
        <dbReference type="ARBA" id="ARBA00023231"/>
    </source>
</evidence>
<dbReference type="AlphaFoldDB" id="D8JST1"/>
<dbReference type="Gene3D" id="1.10.10.10">
    <property type="entry name" value="Winged helix-like DNA-binding domain superfamily/Winged helix DNA-binding domain"/>
    <property type="match status" value="1"/>
</dbReference>
<evidence type="ECO:0000256" key="2">
    <source>
        <dbReference type="ARBA" id="ARBA00023125"/>
    </source>
</evidence>
<dbReference type="InterPro" id="IPR012318">
    <property type="entry name" value="HTH_CRP"/>
</dbReference>
<evidence type="ECO:0000256" key="1">
    <source>
        <dbReference type="ARBA" id="ARBA00023015"/>
    </source>
</evidence>
<dbReference type="OrthoDB" id="667966at2"/>
<keyword evidence="8" id="KW-1185">Reference proteome</keyword>
<dbReference type="CDD" id="cd00092">
    <property type="entry name" value="HTH_CRP"/>
    <property type="match status" value="1"/>
</dbReference>
<dbReference type="GO" id="GO:0003677">
    <property type="term" value="F:DNA binding"/>
    <property type="evidence" value="ECO:0007669"/>
    <property type="project" value="UniProtKB-KW"/>
</dbReference>
<dbReference type="InterPro" id="IPR036388">
    <property type="entry name" value="WH-like_DNA-bd_sf"/>
</dbReference>
<dbReference type="PANTHER" id="PTHR24567:SF75">
    <property type="entry name" value="FUMARATE AND NITRATE REDUCTION REGULATORY PROTEIN"/>
    <property type="match status" value="1"/>
</dbReference>
<reference evidence="8" key="1">
    <citation type="journal article" date="2011" name="J. Bacteriol.">
        <title>Genome sequences of eight morphologically diverse alphaproteobacteria.</title>
        <authorList>
            <consortium name="US DOE Joint Genome Institute"/>
            <person name="Brown P.J."/>
            <person name="Kysela D.T."/>
            <person name="Buechlein A."/>
            <person name="Hemmerich C."/>
            <person name="Brun Y.V."/>
        </authorList>
    </citation>
    <scope>NUCLEOTIDE SEQUENCE [LARGE SCALE GENOMIC DNA]</scope>
    <source>
        <strain evidence="8">ATCC 51888 / DSM 1869 / NCIB 11706 / TK 0415</strain>
    </source>
</reference>
<dbReference type="KEGG" id="hdn:Hden_0595"/>
<evidence type="ECO:0000259" key="6">
    <source>
        <dbReference type="PROSITE" id="PS51063"/>
    </source>
</evidence>
<dbReference type="InterPro" id="IPR050397">
    <property type="entry name" value="Env_Response_Regulators"/>
</dbReference>
<dbReference type="SMART" id="SM00419">
    <property type="entry name" value="HTH_CRP"/>
    <property type="match status" value="1"/>
</dbReference>
<dbReference type="FunFam" id="1.10.10.10:FF:000028">
    <property type="entry name" value="Fumarate/nitrate reduction transcriptional regulator Fnr"/>
    <property type="match status" value="1"/>
</dbReference>